<dbReference type="EMBL" id="CAXAQS010000946">
    <property type="protein sequence ID" value="CAK9253904.1"/>
    <property type="molecule type" value="Genomic_DNA"/>
</dbReference>
<proteinExistence type="predicted"/>
<organism evidence="1 2">
    <name type="scientific">Sphagnum jensenii</name>
    <dbReference type="NCBI Taxonomy" id="128206"/>
    <lineage>
        <taxon>Eukaryota</taxon>
        <taxon>Viridiplantae</taxon>
        <taxon>Streptophyta</taxon>
        <taxon>Embryophyta</taxon>
        <taxon>Bryophyta</taxon>
        <taxon>Sphagnophytina</taxon>
        <taxon>Sphagnopsida</taxon>
        <taxon>Sphagnales</taxon>
        <taxon>Sphagnaceae</taxon>
        <taxon>Sphagnum</taxon>
    </lineage>
</organism>
<dbReference type="Proteomes" id="UP001497444">
    <property type="component" value="Unassembled WGS sequence"/>
</dbReference>
<sequence length="157" mass="17843">MHERPLSGVNIELFQIHLRETARYLATLNHIESIPQLKISSSPLKPNELATFTIQSTPPITIDVDDAPFWSDNVARLLEATGDHGFSALQLVDIYENHEWKDGQIQSLMDGQCEVMISERDDSVLLPLSSPRLQLWDTHINQKKKRFNINTSGSLPR</sequence>
<evidence type="ECO:0000313" key="2">
    <source>
        <dbReference type="Proteomes" id="UP001497444"/>
    </source>
</evidence>
<protein>
    <submittedName>
        <fullName evidence="1">Uncharacterized protein</fullName>
    </submittedName>
</protein>
<gene>
    <name evidence="1" type="ORF">CSSPJE1EN1_LOCUS29282</name>
</gene>
<accession>A0ABP0VHQ4</accession>
<name>A0ABP0VHQ4_9BRYO</name>
<evidence type="ECO:0000313" key="1">
    <source>
        <dbReference type="EMBL" id="CAK9253904.1"/>
    </source>
</evidence>
<keyword evidence="2" id="KW-1185">Reference proteome</keyword>
<reference evidence="1" key="1">
    <citation type="submission" date="2024-02" db="EMBL/GenBank/DDBJ databases">
        <authorList>
            <consortium name="ELIXIR-Norway"/>
            <consortium name="Elixir Norway"/>
        </authorList>
    </citation>
    <scope>NUCLEOTIDE SEQUENCE</scope>
</reference>
<comment type="caution">
    <text evidence="1">The sequence shown here is derived from an EMBL/GenBank/DDBJ whole genome shotgun (WGS) entry which is preliminary data.</text>
</comment>